<keyword evidence="5" id="KW-0378">Hydrolase</keyword>
<dbReference type="EMBL" id="CP058595">
    <property type="protein sequence ID" value="QLG44647.1"/>
    <property type="molecule type" value="Genomic_DNA"/>
</dbReference>
<dbReference type="Proteomes" id="UP000509302">
    <property type="component" value="Chromosome"/>
</dbReference>
<dbReference type="KEGG" id="cagg:HYG79_04550"/>
<reference evidence="9 10" key="1">
    <citation type="journal article" date="2006" name="Int. J. Syst. Evol. Microbiol.">
        <title>Costertonia aggregata gen. nov., sp. nov., a mesophilic marine bacterium of the family Flavobacteriaceae, isolated from a mature biofilm.</title>
        <authorList>
            <person name="Kwon K.K."/>
            <person name="Lee Y.K."/>
            <person name="Lee H.K."/>
        </authorList>
    </citation>
    <scope>NUCLEOTIDE SEQUENCE [LARGE SCALE GENOMIC DNA]</scope>
    <source>
        <strain evidence="9 10">KCCM 42265</strain>
    </source>
</reference>
<dbReference type="CDD" id="cd16144">
    <property type="entry name" value="ARS_like"/>
    <property type="match status" value="1"/>
</dbReference>
<gene>
    <name evidence="9" type="ORF">HYG79_04550</name>
</gene>
<evidence type="ECO:0000256" key="5">
    <source>
        <dbReference type="ARBA" id="ARBA00022801"/>
    </source>
</evidence>
<evidence type="ECO:0000256" key="3">
    <source>
        <dbReference type="ARBA" id="ARBA00022723"/>
    </source>
</evidence>
<sequence>MYSKRICRKFLVILSSALLLFACKTEKKEQNETAGPPPPNIVVIVADDMGWHDLGCYGNDFLETPNLNRLAAQGIRFTDGYAAAPLCSPSRASLLTGLHPISVNITEHIHGNRPPGPKQKLKTPPVSQQLELEYITTAEALKKRGYATAHVGKWHLGGGKFSPQHQGFDLNIAGAWNGLPQSFFYPFFPMGEKPEIQDGYKEGDYLTDVLTDKAVEFIEKQKDTTFFLNLNFYSPHVPIEGKEELVEKYRKKRGNDDGSIMPNIHYAAMIESIDQNVGRVMNKLEELDLAENTLIVFTSDNGGLSVQEVPAFAKHTPPTDNGPLRAGKGYLYEGGIREPFIVRWPKVIQPGQTNDTPVIAQDLFNTFMDTNDTSSESTKDGMSLIPIFKGAKLKERGLLWHLPHYSPQHGKPSSAYREGDWKILHFYEDDRYELYNLAEDFSESNNLATSDPKKLEEMKKKLNAKLTEMDAQLPESNPNYTGT</sequence>
<dbReference type="AlphaFoldDB" id="A0A7H9AMJ8"/>
<dbReference type="PROSITE" id="PS51257">
    <property type="entry name" value="PROKAR_LIPOPROTEIN"/>
    <property type="match status" value="1"/>
</dbReference>
<dbReference type="PANTHER" id="PTHR42693">
    <property type="entry name" value="ARYLSULFATASE FAMILY MEMBER"/>
    <property type="match status" value="1"/>
</dbReference>
<dbReference type="InterPro" id="IPR024607">
    <property type="entry name" value="Sulfatase_CS"/>
</dbReference>
<evidence type="ECO:0000313" key="9">
    <source>
        <dbReference type="EMBL" id="QLG44647.1"/>
    </source>
</evidence>
<name>A0A7H9AMJ8_9FLAO</name>
<evidence type="ECO:0000256" key="7">
    <source>
        <dbReference type="SAM" id="SignalP"/>
    </source>
</evidence>
<proteinExistence type="inferred from homology"/>
<dbReference type="Gene3D" id="3.40.720.10">
    <property type="entry name" value="Alkaline Phosphatase, subunit A"/>
    <property type="match status" value="1"/>
</dbReference>
<evidence type="ECO:0000256" key="6">
    <source>
        <dbReference type="ARBA" id="ARBA00022837"/>
    </source>
</evidence>
<comment type="similarity">
    <text evidence="2">Belongs to the sulfatase family.</text>
</comment>
<dbReference type="Pfam" id="PF00884">
    <property type="entry name" value="Sulfatase"/>
    <property type="match status" value="1"/>
</dbReference>
<feature type="domain" description="Sulfatase N-terminal" evidence="8">
    <location>
        <begin position="39"/>
        <end position="370"/>
    </location>
</feature>
<keyword evidence="10" id="KW-1185">Reference proteome</keyword>
<dbReference type="InterPro" id="IPR000917">
    <property type="entry name" value="Sulfatase_N"/>
</dbReference>
<evidence type="ECO:0000256" key="1">
    <source>
        <dbReference type="ARBA" id="ARBA00001913"/>
    </source>
</evidence>
<dbReference type="GO" id="GO:0004065">
    <property type="term" value="F:arylsulfatase activity"/>
    <property type="evidence" value="ECO:0007669"/>
    <property type="project" value="TreeGrafter"/>
</dbReference>
<accession>A0A7H9AMJ8</accession>
<dbReference type="PANTHER" id="PTHR42693:SF42">
    <property type="entry name" value="ARYLSULFATASE G"/>
    <property type="match status" value="1"/>
</dbReference>
<dbReference type="SUPFAM" id="SSF53649">
    <property type="entry name" value="Alkaline phosphatase-like"/>
    <property type="match status" value="1"/>
</dbReference>
<dbReference type="GO" id="GO:0046872">
    <property type="term" value="F:metal ion binding"/>
    <property type="evidence" value="ECO:0007669"/>
    <property type="project" value="UniProtKB-KW"/>
</dbReference>
<protein>
    <submittedName>
        <fullName evidence="9">Sulfatase</fullName>
    </submittedName>
</protein>
<dbReference type="InterPro" id="IPR050738">
    <property type="entry name" value="Sulfatase"/>
</dbReference>
<comment type="cofactor">
    <cofactor evidence="1">
        <name>Ca(2+)</name>
        <dbReference type="ChEBI" id="CHEBI:29108"/>
    </cofactor>
</comment>
<evidence type="ECO:0000313" key="10">
    <source>
        <dbReference type="Proteomes" id="UP000509302"/>
    </source>
</evidence>
<dbReference type="PROSITE" id="PS00523">
    <property type="entry name" value="SULFATASE_1"/>
    <property type="match status" value="1"/>
</dbReference>
<organism evidence="9 10">
    <name type="scientific">Costertonia aggregata</name>
    <dbReference type="NCBI Taxonomy" id="343403"/>
    <lineage>
        <taxon>Bacteria</taxon>
        <taxon>Pseudomonadati</taxon>
        <taxon>Bacteroidota</taxon>
        <taxon>Flavobacteriia</taxon>
        <taxon>Flavobacteriales</taxon>
        <taxon>Flavobacteriaceae</taxon>
        <taxon>Costertonia</taxon>
    </lineage>
</organism>
<keyword evidence="4 7" id="KW-0732">Signal</keyword>
<evidence type="ECO:0000256" key="4">
    <source>
        <dbReference type="ARBA" id="ARBA00022729"/>
    </source>
</evidence>
<dbReference type="Gene3D" id="3.30.1120.10">
    <property type="match status" value="1"/>
</dbReference>
<dbReference type="RefSeq" id="WP_179240981.1">
    <property type="nucleotide sequence ID" value="NZ_CP058595.1"/>
</dbReference>
<dbReference type="InterPro" id="IPR017850">
    <property type="entry name" value="Alkaline_phosphatase_core_sf"/>
</dbReference>
<evidence type="ECO:0000259" key="8">
    <source>
        <dbReference type="Pfam" id="PF00884"/>
    </source>
</evidence>
<feature type="chain" id="PRO_5028952899" evidence="7">
    <location>
        <begin position="23"/>
        <end position="483"/>
    </location>
</feature>
<dbReference type="PROSITE" id="PS00149">
    <property type="entry name" value="SULFATASE_2"/>
    <property type="match status" value="1"/>
</dbReference>
<keyword evidence="6" id="KW-0106">Calcium</keyword>
<keyword evidence="3" id="KW-0479">Metal-binding</keyword>
<feature type="signal peptide" evidence="7">
    <location>
        <begin position="1"/>
        <end position="22"/>
    </location>
</feature>
<evidence type="ECO:0000256" key="2">
    <source>
        <dbReference type="ARBA" id="ARBA00008779"/>
    </source>
</evidence>